<comment type="caution">
    <text evidence="13">The sequence shown here is derived from an EMBL/GenBank/DDBJ whole genome shotgun (WGS) entry which is preliminary data.</text>
</comment>
<dbReference type="PANTHER" id="PTHR45436">
    <property type="entry name" value="SENSOR HISTIDINE KINASE YKOH"/>
    <property type="match status" value="1"/>
</dbReference>
<evidence type="ECO:0000313" key="14">
    <source>
        <dbReference type="Proteomes" id="UP000075324"/>
    </source>
</evidence>
<comment type="subcellular location">
    <subcellularLocation>
        <location evidence="2">Cell membrane</location>
    </subcellularLocation>
</comment>
<accession>A0A150MTS8</accession>
<keyword evidence="9 11" id="KW-0472">Membrane</keyword>
<keyword evidence="5" id="KW-0597">Phosphoprotein</keyword>
<dbReference type="AlphaFoldDB" id="A0A150MTS8"/>
<keyword evidence="4" id="KW-1003">Cell membrane</keyword>
<evidence type="ECO:0000256" key="11">
    <source>
        <dbReference type="SAM" id="Phobius"/>
    </source>
</evidence>
<feature type="coiled-coil region" evidence="10">
    <location>
        <begin position="2"/>
        <end position="51"/>
    </location>
</feature>
<dbReference type="RefSeq" id="WP_235603645.1">
    <property type="nucleotide sequence ID" value="NZ_LQYW01000089.1"/>
</dbReference>
<proteinExistence type="predicted"/>
<evidence type="ECO:0000256" key="9">
    <source>
        <dbReference type="ARBA" id="ARBA00023136"/>
    </source>
</evidence>
<evidence type="ECO:0000313" key="13">
    <source>
        <dbReference type="EMBL" id="KYD27839.1"/>
    </source>
</evidence>
<evidence type="ECO:0000256" key="1">
    <source>
        <dbReference type="ARBA" id="ARBA00000085"/>
    </source>
</evidence>
<sequence length="207" mass="24187">MLNEEEKAIKKTVEEIETYYAEKRNLSWKDIRQSKQLLEELNEKYQLIRVLDRKGNVVVSVSNGASISLSPSGAPKELQMDYHFVNDERFIILREPLHTSTVNGTIEIARRLVKFQQMMNMLFFIMTVIGIVAMIMSAFIGRLVAQNFVGRLKTLTKTMMDIKNKGMKKRIDVPASNDEMSELMMMFNKMMDEIERLFDQQKQFFNL</sequence>
<dbReference type="EMBL" id="LQYW01000089">
    <property type="protein sequence ID" value="KYD27839.1"/>
    <property type="molecule type" value="Genomic_DNA"/>
</dbReference>
<evidence type="ECO:0000259" key="12">
    <source>
        <dbReference type="PROSITE" id="PS50885"/>
    </source>
</evidence>
<name>A0A150MTS8_9BACL</name>
<dbReference type="InterPro" id="IPR050428">
    <property type="entry name" value="TCS_sensor_his_kinase"/>
</dbReference>
<evidence type="ECO:0000256" key="10">
    <source>
        <dbReference type="SAM" id="Coils"/>
    </source>
</evidence>
<keyword evidence="11" id="KW-1133">Transmembrane helix</keyword>
<gene>
    <name evidence="13" type="ORF">B4110_2282</name>
</gene>
<evidence type="ECO:0000256" key="7">
    <source>
        <dbReference type="ARBA" id="ARBA00022777"/>
    </source>
</evidence>
<evidence type="ECO:0000256" key="2">
    <source>
        <dbReference type="ARBA" id="ARBA00004236"/>
    </source>
</evidence>
<dbReference type="InterPro" id="IPR003660">
    <property type="entry name" value="HAMP_dom"/>
</dbReference>
<evidence type="ECO:0000256" key="4">
    <source>
        <dbReference type="ARBA" id="ARBA00022475"/>
    </source>
</evidence>
<dbReference type="Pfam" id="PF18719">
    <property type="entry name" value="ArlS_N"/>
    <property type="match status" value="1"/>
</dbReference>
<dbReference type="PROSITE" id="PS50885">
    <property type="entry name" value="HAMP"/>
    <property type="match status" value="1"/>
</dbReference>
<dbReference type="SUPFAM" id="SSF158472">
    <property type="entry name" value="HAMP domain-like"/>
    <property type="match status" value="1"/>
</dbReference>
<dbReference type="PANTHER" id="PTHR45436:SF5">
    <property type="entry name" value="SENSOR HISTIDINE KINASE TRCS"/>
    <property type="match status" value="1"/>
</dbReference>
<dbReference type="Proteomes" id="UP000075324">
    <property type="component" value="Unassembled WGS sequence"/>
</dbReference>
<organism evidence="13 14">
    <name type="scientific">Parageobacillus toebii</name>
    <dbReference type="NCBI Taxonomy" id="153151"/>
    <lineage>
        <taxon>Bacteria</taxon>
        <taxon>Bacillati</taxon>
        <taxon>Bacillota</taxon>
        <taxon>Bacilli</taxon>
        <taxon>Bacillales</taxon>
        <taxon>Anoxybacillaceae</taxon>
        <taxon>Parageobacillus</taxon>
    </lineage>
</organism>
<feature type="transmembrane region" description="Helical" evidence="11">
    <location>
        <begin position="121"/>
        <end position="145"/>
    </location>
</feature>
<protein>
    <recommendedName>
        <fullName evidence="3">histidine kinase</fullName>
        <ecNumber evidence="3">2.7.13.3</ecNumber>
    </recommendedName>
</protein>
<dbReference type="CDD" id="cd06225">
    <property type="entry name" value="HAMP"/>
    <property type="match status" value="1"/>
</dbReference>
<evidence type="ECO:0000256" key="3">
    <source>
        <dbReference type="ARBA" id="ARBA00012438"/>
    </source>
</evidence>
<dbReference type="Gene3D" id="6.10.340.10">
    <property type="match status" value="1"/>
</dbReference>
<keyword evidence="10" id="KW-0175">Coiled coil</keyword>
<evidence type="ECO:0000256" key="8">
    <source>
        <dbReference type="ARBA" id="ARBA00023012"/>
    </source>
</evidence>
<keyword evidence="6" id="KW-0808">Transferase</keyword>
<dbReference type="GO" id="GO:0005886">
    <property type="term" value="C:plasma membrane"/>
    <property type="evidence" value="ECO:0007669"/>
    <property type="project" value="UniProtKB-SubCell"/>
</dbReference>
<keyword evidence="8" id="KW-0902">Two-component regulatory system</keyword>
<dbReference type="EC" id="2.7.13.3" evidence="3"/>
<feature type="domain" description="HAMP" evidence="12">
    <location>
        <begin position="146"/>
        <end position="199"/>
    </location>
</feature>
<evidence type="ECO:0000256" key="5">
    <source>
        <dbReference type="ARBA" id="ARBA00022553"/>
    </source>
</evidence>
<dbReference type="GO" id="GO:0004673">
    <property type="term" value="F:protein histidine kinase activity"/>
    <property type="evidence" value="ECO:0007669"/>
    <property type="project" value="UniProtKB-EC"/>
</dbReference>
<dbReference type="GO" id="GO:0000160">
    <property type="term" value="P:phosphorelay signal transduction system"/>
    <property type="evidence" value="ECO:0007669"/>
    <property type="project" value="UniProtKB-KW"/>
</dbReference>
<keyword evidence="7" id="KW-0418">Kinase</keyword>
<evidence type="ECO:0000256" key="6">
    <source>
        <dbReference type="ARBA" id="ARBA00022679"/>
    </source>
</evidence>
<reference evidence="13 14" key="1">
    <citation type="submission" date="2016-01" db="EMBL/GenBank/DDBJ databases">
        <title>Draft Genome Sequences of Seven Thermophilic Sporeformers Isolated from Foods.</title>
        <authorList>
            <person name="Berendsen E.M."/>
            <person name="Wells-Bennik M.H."/>
            <person name="Krawcyk A.O."/>
            <person name="De Jong A."/>
            <person name="Holsappel S."/>
            <person name="Eijlander R.T."/>
            <person name="Kuipers O.P."/>
        </authorList>
    </citation>
    <scope>NUCLEOTIDE SEQUENCE [LARGE SCALE GENOMIC DNA]</scope>
    <source>
        <strain evidence="13 14">B4110</strain>
    </source>
</reference>
<comment type="catalytic activity">
    <reaction evidence="1">
        <text>ATP + protein L-histidine = ADP + protein N-phospho-L-histidine.</text>
        <dbReference type="EC" id="2.7.13.3"/>
    </reaction>
</comment>
<dbReference type="InterPro" id="IPR041610">
    <property type="entry name" value="ArlS_N"/>
</dbReference>
<keyword evidence="11" id="KW-0812">Transmembrane</keyword>
<dbReference type="Pfam" id="PF00672">
    <property type="entry name" value="HAMP"/>
    <property type="match status" value="1"/>
</dbReference>
<dbReference type="PATRIC" id="fig|153151.4.peg.172"/>